<dbReference type="RefSeq" id="XP_075088172.1">
    <property type="nucleotide sequence ID" value="XM_075232071.1"/>
</dbReference>
<accession>A0AC58ST69</accession>
<sequence length="182" mass="20648">MVIAWITNSLSREIATSVLGYDTSREVWLDINERFGQSNGSKFIQIQREIGSISQRTSYIASYFTKLRSLWDEMNTTYVGLVCSCGALPKFLEKLKLFWFLARLNDSYSTVKSIILMVTPLPTVSKAYSILQHDEKQREKASSLGFSAESVSFSASSAPNNSQKAFNQRIQFDTKRPNQFIS</sequence>
<reference evidence="2" key="2">
    <citation type="submission" date="2025-08" db="UniProtKB">
        <authorList>
            <consortium name="RefSeq"/>
        </authorList>
    </citation>
    <scope>IDENTIFICATION</scope>
    <source>
        <tissue evidence="2">Leaf</tissue>
    </source>
</reference>
<dbReference type="Proteomes" id="UP000790787">
    <property type="component" value="Chromosome 16"/>
</dbReference>
<evidence type="ECO:0000313" key="1">
    <source>
        <dbReference type="Proteomes" id="UP000790787"/>
    </source>
</evidence>
<proteinExistence type="predicted"/>
<gene>
    <name evidence="2" type="primary">LOC142170222</name>
</gene>
<reference evidence="1" key="1">
    <citation type="journal article" date="2014" name="Nat. Commun.">
        <title>The tobacco genome sequence and its comparison with those of tomato and potato.</title>
        <authorList>
            <person name="Sierro N."/>
            <person name="Battey J.N."/>
            <person name="Ouadi S."/>
            <person name="Bakaher N."/>
            <person name="Bovet L."/>
            <person name="Willig A."/>
            <person name="Goepfert S."/>
            <person name="Peitsch M.C."/>
            <person name="Ivanov N.V."/>
        </authorList>
    </citation>
    <scope>NUCLEOTIDE SEQUENCE [LARGE SCALE GENOMIC DNA]</scope>
</reference>
<keyword evidence="1" id="KW-1185">Reference proteome</keyword>
<organism evidence="1 2">
    <name type="scientific">Nicotiana tabacum</name>
    <name type="common">Common tobacco</name>
    <dbReference type="NCBI Taxonomy" id="4097"/>
    <lineage>
        <taxon>Eukaryota</taxon>
        <taxon>Viridiplantae</taxon>
        <taxon>Streptophyta</taxon>
        <taxon>Embryophyta</taxon>
        <taxon>Tracheophyta</taxon>
        <taxon>Spermatophyta</taxon>
        <taxon>Magnoliopsida</taxon>
        <taxon>eudicotyledons</taxon>
        <taxon>Gunneridae</taxon>
        <taxon>Pentapetalae</taxon>
        <taxon>asterids</taxon>
        <taxon>lamiids</taxon>
        <taxon>Solanales</taxon>
        <taxon>Solanaceae</taxon>
        <taxon>Nicotianoideae</taxon>
        <taxon>Nicotianeae</taxon>
        <taxon>Nicotiana</taxon>
    </lineage>
</organism>
<protein>
    <submittedName>
        <fullName evidence="2">Uncharacterized protein LOC142170222</fullName>
    </submittedName>
</protein>
<evidence type="ECO:0000313" key="2">
    <source>
        <dbReference type="RefSeq" id="XP_075088172.1"/>
    </source>
</evidence>
<name>A0AC58ST69_TOBAC</name>